<dbReference type="EMBL" id="CP097511">
    <property type="protein sequence ID" value="URE42954.1"/>
    <property type="molecule type" value="Genomic_DNA"/>
</dbReference>
<keyword evidence="2" id="KW-1185">Reference proteome</keyword>
<accession>A0A9E7I6P0</accession>
<organism evidence="1 2">
    <name type="scientific">Musa troglodytarum</name>
    <name type="common">fe'i banana</name>
    <dbReference type="NCBI Taxonomy" id="320322"/>
    <lineage>
        <taxon>Eukaryota</taxon>
        <taxon>Viridiplantae</taxon>
        <taxon>Streptophyta</taxon>
        <taxon>Embryophyta</taxon>
        <taxon>Tracheophyta</taxon>
        <taxon>Spermatophyta</taxon>
        <taxon>Magnoliopsida</taxon>
        <taxon>Liliopsida</taxon>
        <taxon>Zingiberales</taxon>
        <taxon>Musaceae</taxon>
        <taxon>Musa</taxon>
    </lineage>
</organism>
<evidence type="ECO:0000313" key="2">
    <source>
        <dbReference type="Proteomes" id="UP001055439"/>
    </source>
</evidence>
<sequence>MVADVKQNGNHMDLANDHSSISSFDALRFHCGVMSPYPTCLAIIPTQTKTMKKPAARSALASNASFLL</sequence>
<name>A0A9E7I6P0_9LILI</name>
<protein>
    <submittedName>
        <fullName evidence="1">DVL family</fullName>
    </submittedName>
</protein>
<gene>
    <name evidence="1" type="ORF">MUK42_25770</name>
</gene>
<evidence type="ECO:0000313" key="1">
    <source>
        <dbReference type="EMBL" id="URE42954.1"/>
    </source>
</evidence>
<proteinExistence type="predicted"/>
<reference evidence="1" key="1">
    <citation type="submission" date="2022-05" db="EMBL/GenBank/DDBJ databases">
        <title>The Musa troglodytarum L. genome provides insights into the mechanism of non-climacteric behaviour and enrichment of carotenoids.</title>
        <authorList>
            <person name="Wang J."/>
        </authorList>
    </citation>
    <scope>NUCLEOTIDE SEQUENCE</scope>
    <source>
        <tissue evidence="1">Leaf</tissue>
    </source>
</reference>
<dbReference type="AlphaFoldDB" id="A0A9E7I6P0"/>
<dbReference type="Proteomes" id="UP001055439">
    <property type="component" value="Chromosome 9"/>
</dbReference>